<comment type="similarity">
    <text evidence="1">Belongs to the metallo-beta-lactamase superfamily. Class-B beta-lactamase family.</text>
</comment>
<dbReference type="Proteomes" id="UP000036902">
    <property type="component" value="Chromosome"/>
</dbReference>
<organism evidence="4 5">
    <name type="scientific">Thauera humireducens</name>
    <dbReference type="NCBI Taxonomy" id="1134435"/>
    <lineage>
        <taxon>Bacteria</taxon>
        <taxon>Pseudomonadati</taxon>
        <taxon>Pseudomonadota</taxon>
        <taxon>Betaproteobacteria</taxon>
        <taxon>Rhodocyclales</taxon>
        <taxon>Zoogloeaceae</taxon>
        <taxon>Thauera</taxon>
    </lineage>
</organism>
<sequence>MRMRHGVLRWLGGTMLGLLAAAASADVVRSVEVAPGNHVLIGSRNEASRQNHGEVGNLGFIVGDDAVLVVNAGTSYAHGRQLLARVAEAAPGRRTAMLVLTQPLPEFVLGTAAFSDQGVPVVAHEAAARLLSQRCEQCLENLRALLGDEAMVGTRVVAPDRPIAADTRIELGTHPVELIAPGWSSAPGDLMVFDRRAGVLFSGAVVTERRIPEVRDARLDAWRETLARIATLSPRLIVPGYGAPGDTGLLKALDGYLATLERFVEARLNDGASLQETINAAETDAAFLAYRDWAGYPAIHRRNVHHRYLELEARSFRN</sequence>
<evidence type="ECO:0000256" key="2">
    <source>
        <dbReference type="SAM" id="SignalP"/>
    </source>
</evidence>
<keyword evidence="2" id="KW-0732">Signal</keyword>
<evidence type="ECO:0000313" key="4">
    <source>
        <dbReference type="EMBL" id="AMO36307.1"/>
    </source>
</evidence>
<dbReference type="InterPro" id="IPR036866">
    <property type="entry name" value="RibonucZ/Hydroxyglut_hydro"/>
</dbReference>
<evidence type="ECO:0000256" key="1">
    <source>
        <dbReference type="ARBA" id="ARBA00005250"/>
    </source>
</evidence>
<feature type="domain" description="Metallo-beta-lactamase" evidence="3">
    <location>
        <begin position="56"/>
        <end position="241"/>
    </location>
</feature>
<dbReference type="KEGG" id="thu:AC731_004780"/>
<dbReference type="Gene3D" id="3.60.15.10">
    <property type="entry name" value="Ribonuclease Z/Hydroxyacylglutathione hydrolase-like"/>
    <property type="match status" value="1"/>
</dbReference>
<dbReference type="PANTHER" id="PTHR42951">
    <property type="entry name" value="METALLO-BETA-LACTAMASE DOMAIN-CONTAINING"/>
    <property type="match status" value="1"/>
</dbReference>
<gene>
    <name evidence="4" type="ORF">AC731_004780</name>
</gene>
<dbReference type="AlphaFoldDB" id="A0A127K2X1"/>
<dbReference type="CDD" id="cd16282">
    <property type="entry name" value="metallo-hydrolase-like_MBL-fold"/>
    <property type="match status" value="1"/>
</dbReference>
<evidence type="ECO:0000259" key="3">
    <source>
        <dbReference type="SMART" id="SM00849"/>
    </source>
</evidence>
<dbReference type="InterPro" id="IPR050855">
    <property type="entry name" value="NDM-1-like"/>
</dbReference>
<dbReference type="InterPro" id="IPR001279">
    <property type="entry name" value="Metallo-B-lactamas"/>
</dbReference>
<dbReference type="PANTHER" id="PTHR42951:SF4">
    <property type="entry name" value="ACYL-COENZYME A THIOESTERASE MBLAC2"/>
    <property type="match status" value="1"/>
</dbReference>
<feature type="chain" id="PRO_5007274868" description="Metallo-beta-lactamase domain-containing protein" evidence="2">
    <location>
        <begin position="26"/>
        <end position="318"/>
    </location>
</feature>
<name>A0A127K2X1_9RHOO</name>
<dbReference type="GO" id="GO:0017001">
    <property type="term" value="P:antibiotic catabolic process"/>
    <property type="evidence" value="ECO:0007669"/>
    <property type="project" value="UniProtKB-ARBA"/>
</dbReference>
<reference evidence="5" key="1">
    <citation type="submission" date="2016-03" db="EMBL/GenBank/DDBJ databases">
        <authorList>
            <person name="Ma C."/>
            <person name="Zhou S."/>
            <person name="Yang G."/>
        </authorList>
    </citation>
    <scope>NUCLEOTIDE SEQUENCE [LARGE SCALE GENOMIC DNA]</scope>
    <source>
        <strain evidence="5">SgZ-1</strain>
    </source>
</reference>
<proteinExistence type="inferred from homology"/>
<evidence type="ECO:0000313" key="5">
    <source>
        <dbReference type="Proteomes" id="UP000036902"/>
    </source>
</evidence>
<dbReference type="SUPFAM" id="SSF56281">
    <property type="entry name" value="Metallo-hydrolase/oxidoreductase"/>
    <property type="match status" value="1"/>
</dbReference>
<accession>A0A127K2X1</accession>
<keyword evidence="5" id="KW-1185">Reference proteome</keyword>
<dbReference type="SMART" id="SM00849">
    <property type="entry name" value="Lactamase_B"/>
    <property type="match status" value="1"/>
</dbReference>
<protein>
    <recommendedName>
        <fullName evidence="3">Metallo-beta-lactamase domain-containing protein</fullName>
    </recommendedName>
</protein>
<dbReference type="EMBL" id="CP014646">
    <property type="protein sequence ID" value="AMO36307.1"/>
    <property type="molecule type" value="Genomic_DNA"/>
</dbReference>
<feature type="signal peptide" evidence="2">
    <location>
        <begin position="1"/>
        <end position="25"/>
    </location>
</feature>
<dbReference type="STRING" id="1134435.AC731_004780"/>
<dbReference type="RefSeq" id="WP_048709631.1">
    <property type="nucleotide sequence ID" value="NZ_CP014646.1"/>
</dbReference>